<sequence>MHSPSSMWIYAPCGRDRWRVHRCKTTSVWKSCRVKLPCKFNRGPLPVSSNLSIAFKKL</sequence>
<gene>
    <name evidence="1" type="ORF">CAAN4_G01354</name>
</gene>
<evidence type="ECO:0000313" key="2">
    <source>
        <dbReference type="Proteomes" id="UP001497600"/>
    </source>
</evidence>
<organism evidence="1 2">
    <name type="scientific">[Candida] anglica</name>
    <dbReference type="NCBI Taxonomy" id="148631"/>
    <lineage>
        <taxon>Eukaryota</taxon>
        <taxon>Fungi</taxon>
        <taxon>Dikarya</taxon>
        <taxon>Ascomycota</taxon>
        <taxon>Saccharomycotina</taxon>
        <taxon>Pichiomycetes</taxon>
        <taxon>Debaryomycetaceae</taxon>
        <taxon>Kurtzmaniella</taxon>
    </lineage>
</organism>
<keyword evidence="2" id="KW-1185">Reference proteome</keyword>
<reference evidence="1 2" key="1">
    <citation type="submission" date="2024-01" db="EMBL/GenBank/DDBJ databases">
        <authorList>
            <consortium name="Genoscope - CEA"/>
            <person name="William W."/>
        </authorList>
    </citation>
    <scope>NUCLEOTIDE SEQUENCE [LARGE SCALE GENOMIC DNA]</scope>
    <source>
        <strain evidence="1 2">29B2s-10</strain>
    </source>
</reference>
<accession>A0ABP0EH22</accession>
<evidence type="ECO:0000313" key="1">
    <source>
        <dbReference type="EMBL" id="CAK7915893.1"/>
    </source>
</evidence>
<proteinExistence type="predicted"/>
<protein>
    <submittedName>
        <fullName evidence="1">Uncharacterized protein</fullName>
    </submittedName>
</protein>
<dbReference type="EMBL" id="OZ004259">
    <property type="protein sequence ID" value="CAK7915893.1"/>
    <property type="molecule type" value="Genomic_DNA"/>
</dbReference>
<name>A0ABP0EH22_9ASCO</name>
<dbReference type="Proteomes" id="UP001497600">
    <property type="component" value="Chromosome G"/>
</dbReference>